<proteinExistence type="predicted"/>
<accession>A0ABN9QE72</accession>
<protein>
    <submittedName>
        <fullName evidence="1">Uncharacterized protein</fullName>
    </submittedName>
</protein>
<evidence type="ECO:0000313" key="1">
    <source>
        <dbReference type="EMBL" id="CAK0802997.1"/>
    </source>
</evidence>
<evidence type="ECO:0000313" key="2">
    <source>
        <dbReference type="Proteomes" id="UP001189429"/>
    </source>
</evidence>
<feature type="non-terminal residue" evidence="1">
    <location>
        <position position="174"/>
    </location>
</feature>
<comment type="caution">
    <text evidence="1">The sequence shown here is derived from an EMBL/GenBank/DDBJ whole genome shotgun (WGS) entry which is preliminary data.</text>
</comment>
<organism evidence="1 2">
    <name type="scientific">Prorocentrum cordatum</name>
    <dbReference type="NCBI Taxonomy" id="2364126"/>
    <lineage>
        <taxon>Eukaryota</taxon>
        <taxon>Sar</taxon>
        <taxon>Alveolata</taxon>
        <taxon>Dinophyceae</taxon>
        <taxon>Prorocentrales</taxon>
        <taxon>Prorocentraceae</taxon>
        <taxon>Prorocentrum</taxon>
    </lineage>
</organism>
<feature type="non-terminal residue" evidence="1">
    <location>
        <position position="1"/>
    </location>
</feature>
<reference evidence="1" key="1">
    <citation type="submission" date="2023-10" db="EMBL/GenBank/DDBJ databases">
        <authorList>
            <person name="Chen Y."/>
            <person name="Shah S."/>
            <person name="Dougan E. K."/>
            <person name="Thang M."/>
            <person name="Chan C."/>
        </authorList>
    </citation>
    <scope>NUCLEOTIDE SEQUENCE [LARGE SCALE GENOMIC DNA]</scope>
</reference>
<gene>
    <name evidence="1" type="ORF">PCOR1329_LOCUS10324</name>
</gene>
<dbReference type="EMBL" id="CAUYUJ010002920">
    <property type="protein sequence ID" value="CAK0802997.1"/>
    <property type="molecule type" value="Genomic_DNA"/>
</dbReference>
<keyword evidence="2" id="KW-1185">Reference proteome</keyword>
<dbReference type="Proteomes" id="UP001189429">
    <property type="component" value="Unassembled WGS sequence"/>
</dbReference>
<name>A0ABN9QE72_9DINO</name>
<sequence>VAQIVYESLLQSKPIPMTVQSSSRWRKKYLGKDWARANEELRLSASTRSAGAGEGEAAFQQAAAASGELQLEVLWTGQLASELEDVDRARVRRLLSRLASLTRRSEDGCRGACAGRGLEALVATLQVFAHARDEEGAEVLRLCAKCLQQALRVGPCLEALAELGAPRVPGLAGQ</sequence>